<evidence type="ECO:0000259" key="7">
    <source>
        <dbReference type="SMART" id="SM00829"/>
    </source>
</evidence>
<dbReference type="PANTHER" id="PTHR42813">
    <property type="entry name" value="ZINC-TYPE ALCOHOL DEHYDROGENASE-LIKE"/>
    <property type="match status" value="1"/>
</dbReference>
<dbReference type="EMBL" id="LT629692">
    <property type="protein sequence ID" value="SDG82187.1"/>
    <property type="molecule type" value="Genomic_DNA"/>
</dbReference>
<sequence>MRGYVLRAAGRAVWKETPMPCVGPYDALVRPTVVAICTTDVHLIETAARPTAIGKVIGHEAVGIVTAVGEHVRDFRAGDRVVLPAVVADWRHPRAQRGEAKYHQTNSPYRSADDRVGGVFSEYVLAIDADMCLAKIPDRVSDVQAVMVSDMLATGFSGAERLEIQYGETAVVLGIGPVGLMGVAAAALRGAGRIIAVGSRLRTVELAKHYGATDVVDYKKDDVVSQIRALTGGEAADSVLIASGGEVSDQFTVAMELAKLGGHVACVSGFYGEQSVTIPLKLWNWGVTEKFVTGVLAGAGRDYLERLLALIECGRIDPSPLAAPILRGWGGVEEGLDLMRRKDPDVIKPIVLID</sequence>
<evidence type="ECO:0000256" key="4">
    <source>
        <dbReference type="ARBA" id="ARBA00022833"/>
    </source>
</evidence>
<dbReference type="Gene3D" id="3.40.50.720">
    <property type="entry name" value="NAD(P)-binding Rossmann-like Domain"/>
    <property type="match status" value="1"/>
</dbReference>
<comment type="cofactor">
    <cofactor evidence="1 6">
        <name>Zn(2+)</name>
        <dbReference type="ChEBI" id="CHEBI:29105"/>
    </cofactor>
</comment>
<dbReference type="STRING" id="370764.SAMN04489810_1386"/>
<keyword evidence="9" id="KW-1185">Reference proteome</keyword>
<evidence type="ECO:0000313" key="9">
    <source>
        <dbReference type="Proteomes" id="UP000199009"/>
    </source>
</evidence>
<keyword evidence="4 6" id="KW-0862">Zinc</keyword>
<evidence type="ECO:0000256" key="1">
    <source>
        <dbReference type="ARBA" id="ARBA00001947"/>
    </source>
</evidence>
<organism evidence="8 9">
    <name type="scientific">Microbacterium pygmaeum</name>
    <dbReference type="NCBI Taxonomy" id="370764"/>
    <lineage>
        <taxon>Bacteria</taxon>
        <taxon>Bacillati</taxon>
        <taxon>Actinomycetota</taxon>
        <taxon>Actinomycetes</taxon>
        <taxon>Micrococcales</taxon>
        <taxon>Microbacteriaceae</taxon>
        <taxon>Microbacterium</taxon>
    </lineage>
</organism>
<dbReference type="Pfam" id="PF00107">
    <property type="entry name" value="ADH_zinc_N"/>
    <property type="match status" value="1"/>
</dbReference>
<dbReference type="InterPro" id="IPR036291">
    <property type="entry name" value="NAD(P)-bd_dom_sf"/>
</dbReference>
<dbReference type="Proteomes" id="UP000199009">
    <property type="component" value="Chromosome I"/>
</dbReference>
<reference evidence="8 9" key="1">
    <citation type="submission" date="2016-10" db="EMBL/GenBank/DDBJ databases">
        <authorList>
            <person name="de Groot N.N."/>
        </authorList>
    </citation>
    <scope>NUCLEOTIDE SEQUENCE [LARGE SCALE GENOMIC DNA]</scope>
    <source>
        <strain evidence="8 9">DSM 23142</strain>
    </source>
</reference>
<dbReference type="GO" id="GO:0016491">
    <property type="term" value="F:oxidoreductase activity"/>
    <property type="evidence" value="ECO:0007669"/>
    <property type="project" value="UniProtKB-KW"/>
</dbReference>
<gene>
    <name evidence="8" type="ORF">SAMN04489810_1386</name>
</gene>
<comment type="similarity">
    <text evidence="2 6">Belongs to the zinc-containing alcohol dehydrogenase family.</text>
</comment>
<protein>
    <submittedName>
        <fullName evidence="8">Threonine dehydrogenase</fullName>
    </submittedName>
</protein>
<evidence type="ECO:0000313" key="8">
    <source>
        <dbReference type="EMBL" id="SDG82187.1"/>
    </source>
</evidence>
<evidence type="ECO:0000256" key="2">
    <source>
        <dbReference type="ARBA" id="ARBA00008072"/>
    </source>
</evidence>
<dbReference type="GO" id="GO:0008270">
    <property type="term" value="F:zinc ion binding"/>
    <property type="evidence" value="ECO:0007669"/>
    <property type="project" value="InterPro"/>
</dbReference>
<dbReference type="InterPro" id="IPR013154">
    <property type="entry name" value="ADH-like_N"/>
</dbReference>
<keyword evidence="3 6" id="KW-0479">Metal-binding</keyword>
<dbReference type="SUPFAM" id="SSF50129">
    <property type="entry name" value="GroES-like"/>
    <property type="match status" value="1"/>
</dbReference>
<dbReference type="OrthoDB" id="241504at2"/>
<dbReference type="SUPFAM" id="SSF51735">
    <property type="entry name" value="NAD(P)-binding Rossmann-fold domains"/>
    <property type="match status" value="1"/>
</dbReference>
<accession>A0A1G7XDI3</accession>
<keyword evidence="5" id="KW-0560">Oxidoreductase</keyword>
<dbReference type="InterPro" id="IPR002328">
    <property type="entry name" value="ADH_Zn_CS"/>
</dbReference>
<dbReference type="PROSITE" id="PS00059">
    <property type="entry name" value="ADH_ZINC"/>
    <property type="match status" value="1"/>
</dbReference>
<evidence type="ECO:0000256" key="6">
    <source>
        <dbReference type="RuleBase" id="RU361277"/>
    </source>
</evidence>
<dbReference type="Pfam" id="PF08240">
    <property type="entry name" value="ADH_N"/>
    <property type="match status" value="1"/>
</dbReference>
<dbReference type="AlphaFoldDB" id="A0A1G7XDI3"/>
<dbReference type="InterPro" id="IPR011032">
    <property type="entry name" value="GroES-like_sf"/>
</dbReference>
<name>A0A1G7XDI3_9MICO</name>
<proteinExistence type="inferred from homology"/>
<evidence type="ECO:0000256" key="5">
    <source>
        <dbReference type="ARBA" id="ARBA00023002"/>
    </source>
</evidence>
<dbReference type="PANTHER" id="PTHR42813:SF4">
    <property type="entry name" value="NADP-DEPENDENT ISOPROPANOL DEHYDROGENASE"/>
    <property type="match status" value="1"/>
</dbReference>
<evidence type="ECO:0000256" key="3">
    <source>
        <dbReference type="ARBA" id="ARBA00022723"/>
    </source>
</evidence>
<dbReference type="SMART" id="SM00829">
    <property type="entry name" value="PKS_ER"/>
    <property type="match status" value="1"/>
</dbReference>
<dbReference type="InterPro" id="IPR020843">
    <property type="entry name" value="ER"/>
</dbReference>
<dbReference type="Gene3D" id="3.90.180.10">
    <property type="entry name" value="Medium-chain alcohol dehydrogenases, catalytic domain"/>
    <property type="match status" value="1"/>
</dbReference>
<feature type="domain" description="Enoyl reductase (ER)" evidence="7">
    <location>
        <begin position="10"/>
        <end position="347"/>
    </location>
</feature>
<dbReference type="InterPro" id="IPR013149">
    <property type="entry name" value="ADH-like_C"/>
</dbReference>